<dbReference type="PANTHER" id="PTHR47162:SF10">
    <property type="entry name" value="METHYL-CPG-BINDING DOMAIN-CONTAINING PROTEIN 9 ISOFORM X1"/>
    <property type="match status" value="1"/>
</dbReference>
<evidence type="ECO:0000256" key="4">
    <source>
        <dbReference type="PROSITE-ProRule" id="PRU00175"/>
    </source>
</evidence>
<gene>
    <name evidence="8" type="ORF">PGLA1383_LOCUS16257</name>
    <name evidence="9" type="ORF">PGLA1383_LOCUS18321</name>
    <name evidence="10" type="ORF">PGLA2088_LOCUS30053</name>
</gene>
<evidence type="ECO:0000256" key="5">
    <source>
        <dbReference type="SAM" id="MobiDB-lite"/>
    </source>
</evidence>
<dbReference type="PANTHER" id="PTHR47162">
    <property type="entry name" value="OS02G0192300 PROTEIN"/>
    <property type="match status" value="1"/>
</dbReference>
<feature type="compositionally biased region" description="Basic and acidic residues" evidence="5">
    <location>
        <begin position="81"/>
        <end position="93"/>
    </location>
</feature>
<dbReference type="Proteomes" id="UP000626109">
    <property type="component" value="Unassembled WGS sequence"/>
</dbReference>
<dbReference type="PROSITE" id="PS50089">
    <property type="entry name" value="ZF_RING_2"/>
    <property type="match status" value="1"/>
</dbReference>
<feature type="domain" description="PHD-type" evidence="6">
    <location>
        <begin position="6"/>
        <end position="56"/>
    </location>
</feature>
<accession>A0A813KAT4</accession>
<feature type="non-terminal residue" evidence="10">
    <location>
        <position position="113"/>
    </location>
</feature>
<dbReference type="InterPro" id="IPR001965">
    <property type="entry name" value="Znf_PHD"/>
</dbReference>
<keyword evidence="3" id="KW-0862">Zinc</keyword>
<dbReference type="GO" id="GO:0008270">
    <property type="term" value="F:zinc ion binding"/>
    <property type="evidence" value="ECO:0007669"/>
    <property type="project" value="UniProtKB-KW"/>
</dbReference>
<evidence type="ECO:0000313" key="9">
    <source>
        <dbReference type="EMBL" id="CAE8599982.1"/>
    </source>
</evidence>
<dbReference type="InterPro" id="IPR013083">
    <property type="entry name" value="Znf_RING/FYVE/PHD"/>
</dbReference>
<proteinExistence type="predicted"/>
<evidence type="ECO:0000313" key="11">
    <source>
        <dbReference type="Proteomes" id="UP000626109"/>
    </source>
</evidence>
<dbReference type="Pfam" id="PF00628">
    <property type="entry name" value="PHD"/>
    <property type="match status" value="1"/>
</dbReference>
<evidence type="ECO:0000259" key="6">
    <source>
        <dbReference type="PROSITE" id="PS50016"/>
    </source>
</evidence>
<evidence type="ECO:0000313" key="10">
    <source>
        <dbReference type="EMBL" id="CAE8696923.1"/>
    </source>
</evidence>
<keyword evidence="1" id="KW-0479">Metal-binding</keyword>
<dbReference type="InterPro" id="IPR019786">
    <property type="entry name" value="Zinc_finger_PHD-type_CS"/>
</dbReference>
<dbReference type="OrthoDB" id="344208at2759"/>
<feature type="region of interest" description="Disordered" evidence="5">
    <location>
        <begin position="59"/>
        <end position="113"/>
    </location>
</feature>
<dbReference type="SMART" id="SM00249">
    <property type="entry name" value="PHD"/>
    <property type="match status" value="1"/>
</dbReference>
<dbReference type="Gene3D" id="3.30.40.10">
    <property type="entry name" value="Zinc/RING finger domain, C3HC4 (zinc finger)"/>
    <property type="match status" value="1"/>
</dbReference>
<dbReference type="InterPro" id="IPR019787">
    <property type="entry name" value="Znf_PHD-finger"/>
</dbReference>
<evidence type="ECO:0000313" key="8">
    <source>
        <dbReference type="EMBL" id="CAE8597830.1"/>
    </source>
</evidence>
<dbReference type="Proteomes" id="UP000654075">
    <property type="component" value="Unassembled WGS sequence"/>
</dbReference>
<dbReference type="InterPro" id="IPR001841">
    <property type="entry name" value="Znf_RING"/>
</dbReference>
<evidence type="ECO:0000259" key="7">
    <source>
        <dbReference type="PROSITE" id="PS50089"/>
    </source>
</evidence>
<evidence type="ECO:0000313" key="12">
    <source>
        <dbReference type="Proteomes" id="UP000654075"/>
    </source>
</evidence>
<name>A0A813KAT4_POLGL</name>
<dbReference type="SUPFAM" id="SSF57903">
    <property type="entry name" value="FYVE/PHD zinc finger"/>
    <property type="match status" value="1"/>
</dbReference>
<comment type="caution">
    <text evidence="10">The sequence shown here is derived from an EMBL/GenBank/DDBJ whole genome shotgun (WGS) entry which is preliminary data.</text>
</comment>
<dbReference type="EMBL" id="CAJNNV010009815">
    <property type="protein sequence ID" value="CAE8597830.1"/>
    <property type="molecule type" value="Genomic_DNA"/>
</dbReference>
<reference evidence="10" key="1">
    <citation type="submission" date="2021-02" db="EMBL/GenBank/DDBJ databases">
        <authorList>
            <person name="Dougan E. K."/>
            <person name="Rhodes N."/>
            <person name="Thang M."/>
            <person name="Chan C."/>
        </authorList>
    </citation>
    <scope>NUCLEOTIDE SEQUENCE</scope>
</reference>
<dbReference type="AlphaFoldDB" id="A0A813KAT4"/>
<dbReference type="EMBL" id="CAJNNV010011669">
    <property type="protein sequence ID" value="CAE8599982.1"/>
    <property type="molecule type" value="Genomic_DNA"/>
</dbReference>
<dbReference type="InterPro" id="IPR011011">
    <property type="entry name" value="Znf_FYVE_PHD"/>
</dbReference>
<evidence type="ECO:0008006" key="13">
    <source>
        <dbReference type="Google" id="ProtNLM"/>
    </source>
</evidence>
<keyword evidence="2 4" id="KW-0863">Zinc-finger</keyword>
<keyword evidence="12" id="KW-1185">Reference proteome</keyword>
<protein>
    <recommendedName>
        <fullName evidence="13">PHD-type domain-containing protein</fullName>
    </recommendedName>
</protein>
<dbReference type="EMBL" id="CAJNNW010028615">
    <property type="protein sequence ID" value="CAE8696923.1"/>
    <property type="molecule type" value="Genomic_DNA"/>
</dbReference>
<evidence type="ECO:0000256" key="1">
    <source>
        <dbReference type="ARBA" id="ARBA00022723"/>
    </source>
</evidence>
<dbReference type="PROSITE" id="PS01359">
    <property type="entry name" value="ZF_PHD_1"/>
    <property type="match status" value="1"/>
</dbReference>
<feature type="domain" description="RING-type" evidence="7">
    <location>
        <begin position="9"/>
        <end position="54"/>
    </location>
</feature>
<dbReference type="PROSITE" id="PS50016">
    <property type="entry name" value="ZF_PHD_2"/>
    <property type="match status" value="1"/>
</dbReference>
<evidence type="ECO:0000256" key="2">
    <source>
        <dbReference type="ARBA" id="ARBA00022771"/>
    </source>
</evidence>
<evidence type="ECO:0000256" key="3">
    <source>
        <dbReference type="ARBA" id="ARBA00022833"/>
    </source>
</evidence>
<organism evidence="10 11">
    <name type="scientific">Polarella glacialis</name>
    <name type="common">Dinoflagellate</name>
    <dbReference type="NCBI Taxonomy" id="89957"/>
    <lineage>
        <taxon>Eukaryota</taxon>
        <taxon>Sar</taxon>
        <taxon>Alveolata</taxon>
        <taxon>Dinophyceae</taxon>
        <taxon>Suessiales</taxon>
        <taxon>Suessiaceae</taxon>
        <taxon>Polarella</taxon>
    </lineage>
</organism>
<sequence>AAVVEDIVCEVCGSSHDDSLLMLCDSCDDAYHTFCLHPALQEVPSDDWHCPRCSDVPRRQTLGRPPGRSSFLGPGAAARALGKEEDGNNKEADSPELPARARKRLRRWVSSGS</sequence>